<dbReference type="STRING" id="447.Lboz_2561"/>
<organism evidence="1 2">
    <name type="scientific">Legionella bozemanae</name>
    <name type="common">Fluoribacter bozemanae</name>
    <dbReference type="NCBI Taxonomy" id="447"/>
    <lineage>
        <taxon>Bacteria</taxon>
        <taxon>Pseudomonadati</taxon>
        <taxon>Pseudomonadota</taxon>
        <taxon>Gammaproteobacteria</taxon>
        <taxon>Legionellales</taxon>
        <taxon>Legionellaceae</taxon>
        <taxon>Legionella</taxon>
    </lineage>
</organism>
<dbReference type="PATRIC" id="fig|447.4.peg.2720"/>
<sequence>MKNSRKQIIAQIELMDRALQSQKEEVIDHKEYFAQSGIARYHLTTPILLVSAFFIGWKAARIQWSGKVTHQAVEIGALALLNSFKKTVVALFM</sequence>
<dbReference type="Proteomes" id="UP000054695">
    <property type="component" value="Unassembled WGS sequence"/>
</dbReference>
<keyword evidence="2" id="KW-1185">Reference proteome</keyword>
<dbReference type="EMBL" id="LNXU01000032">
    <property type="protein sequence ID" value="KTC70984.1"/>
    <property type="molecule type" value="Genomic_DNA"/>
</dbReference>
<comment type="caution">
    <text evidence="1">The sequence shown here is derived from an EMBL/GenBank/DDBJ whole genome shotgun (WGS) entry which is preliminary data.</text>
</comment>
<proteinExistence type="predicted"/>
<reference evidence="1 2" key="1">
    <citation type="submission" date="2015-11" db="EMBL/GenBank/DDBJ databases">
        <title>Genomic analysis of 38 Legionella species identifies large and diverse effector repertoires.</title>
        <authorList>
            <person name="Burstein D."/>
            <person name="Amaro F."/>
            <person name="Zusman T."/>
            <person name="Lifshitz Z."/>
            <person name="Cohen O."/>
            <person name="Gilbert J.A."/>
            <person name="Pupko T."/>
            <person name="Shuman H.A."/>
            <person name="Segal G."/>
        </authorList>
    </citation>
    <scope>NUCLEOTIDE SEQUENCE [LARGE SCALE GENOMIC DNA]</scope>
    <source>
        <strain evidence="1 2">WIGA</strain>
    </source>
</reference>
<accession>A0A0W0RIY8</accession>
<protein>
    <submittedName>
        <fullName evidence="1">Uncharacterized protein</fullName>
    </submittedName>
</protein>
<evidence type="ECO:0000313" key="1">
    <source>
        <dbReference type="EMBL" id="KTC70984.1"/>
    </source>
</evidence>
<name>A0A0W0RIY8_LEGBO</name>
<dbReference type="AlphaFoldDB" id="A0A0W0RIY8"/>
<dbReference type="RefSeq" id="WP_058460165.1">
    <property type="nucleotide sequence ID" value="NZ_CAAAIY010000005.1"/>
</dbReference>
<gene>
    <name evidence="1" type="ORF">Lboz_2561</name>
</gene>
<evidence type="ECO:0000313" key="2">
    <source>
        <dbReference type="Proteomes" id="UP000054695"/>
    </source>
</evidence>
<dbReference type="OrthoDB" id="5644935at2"/>